<dbReference type="eggNOG" id="ENOG502S1KN">
    <property type="taxonomic scope" value="Eukaryota"/>
</dbReference>
<keyword evidence="2" id="KW-1185">Reference proteome</keyword>
<dbReference type="AlphaFoldDB" id="W9XPB1"/>
<sequence length="433" mass="49866">MDSSSGHPFFSNLTTVSSQQLSGLSRVWSYYLLPALVAYPLLCRALRYRRIKALQAKYKYGTPAHPSLEGMTVDEAHDIVRIMHDFEFPALFEKGLQFALFRTYGIPTISDLLVKTTQLSASKNVPRRYADTTVLLSDMYGGEPTSDRCIDAYARLNYLHSHYIRQGKISNEDMLYTLSLFLNQPVEWINRYEWRRLTDMEICAMGVFHKAMGDGMDISFEVLPSYSTGWKDGLHFYRELDAWAKEYERVHMVPDRKNYDTAVETRKLLLSTHPAFLRGVLTRVVSAPLDDRLREAIIFEKAPPLYTSLLDGFLEARRLYLRYLALPRPWFTRPQLLTKEPDSKGRRYILWWDTMPIYVKPTWWNRWGPGALVSVLLGVPRPGDKGMHPEGFEVKDVGPTVFVGKGVKEMEAGKEKLRQARTGGCPFAIRRNT</sequence>
<evidence type="ECO:0000313" key="2">
    <source>
        <dbReference type="Proteomes" id="UP000019484"/>
    </source>
</evidence>
<comment type="caution">
    <text evidence="1">The sequence shown here is derived from an EMBL/GenBank/DDBJ whole genome shotgun (WGS) entry which is preliminary data.</text>
</comment>
<dbReference type="Proteomes" id="UP000019484">
    <property type="component" value="Unassembled WGS sequence"/>
</dbReference>
<evidence type="ECO:0008006" key="3">
    <source>
        <dbReference type="Google" id="ProtNLM"/>
    </source>
</evidence>
<dbReference type="PANTHER" id="PTHR36124">
    <property type="match status" value="1"/>
</dbReference>
<dbReference type="InterPro" id="IPR046366">
    <property type="entry name" value="MPAB"/>
</dbReference>
<dbReference type="STRING" id="1182541.W9XPB1"/>
<dbReference type="EMBL" id="AMWN01000007">
    <property type="protein sequence ID" value="EXJ82053.1"/>
    <property type="molecule type" value="Genomic_DNA"/>
</dbReference>
<gene>
    <name evidence="1" type="ORF">A1O1_08122</name>
</gene>
<dbReference type="PANTHER" id="PTHR36124:SF1">
    <property type="entry name" value="ER-BOUND OXYGENASE MPAB_MPAB'_RUBBER OXYGENASE CATALYTIC DOMAIN-CONTAINING PROTEIN"/>
    <property type="match status" value="1"/>
</dbReference>
<dbReference type="GeneID" id="19162973"/>
<name>W9XPB1_9EURO</name>
<dbReference type="GO" id="GO:0016491">
    <property type="term" value="F:oxidoreductase activity"/>
    <property type="evidence" value="ECO:0007669"/>
    <property type="project" value="InterPro"/>
</dbReference>
<proteinExistence type="predicted"/>
<evidence type="ECO:0000313" key="1">
    <source>
        <dbReference type="EMBL" id="EXJ82053.1"/>
    </source>
</evidence>
<reference evidence="1 2" key="1">
    <citation type="submission" date="2013-03" db="EMBL/GenBank/DDBJ databases">
        <title>The Genome Sequence of Capronia coronata CBS 617.96.</title>
        <authorList>
            <consortium name="The Broad Institute Genomics Platform"/>
            <person name="Cuomo C."/>
            <person name="de Hoog S."/>
            <person name="Gorbushina A."/>
            <person name="Walker B."/>
            <person name="Young S.K."/>
            <person name="Zeng Q."/>
            <person name="Gargeya S."/>
            <person name="Fitzgerald M."/>
            <person name="Haas B."/>
            <person name="Abouelleil A."/>
            <person name="Allen A.W."/>
            <person name="Alvarado L."/>
            <person name="Arachchi H.M."/>
            <person name="Berlin A.M."/>
            <person name="Chapman S.B."/>
            <person name="Gainer-Dewar J."/>
            <person name="Goldberg J."/>
            <person name="Griggs A."/>
            <person name="Gujja S."/>
            <person name="Hansen M."/>
            <person name="Howarth C."/>
            <person name="Imamovic A."/>
            <person name="Ireland A."/>
            <person name="Larimer J."/>
            <person name="McCowan C."/>
            <person name="Murphy C."/>
            <person name="Pearson M."/>
            <person name="Poon T.W."/>
            <person name="Priest M."/>
            <person name="Roberts A."/>
            <person name="Saif S."/>
            <person name="Shea T."/>
            <person name="Sisk P."/>
            <person name="Sykes S."/>
            <person name="Wortman J."/>
            <person name="Nusbaum C."/>
            <person name="Birren B."/>
        </authorList>
    </citation>
    <scope>NUCLEOTIDE SEQUENCE [LARGE SCALE GENOMIC DNA]</scope>
    <source>
        <strain evidence="1 2">CBS 617.96</strain>
    </source>
</reference>
<accession>W9XPB1</accession>
<dbReference type="HOGENOM" id="CLU_039076_0_0_1"/>
<organism evidence="1 2">
    <name type="scientific">Capronia coronata CBS 617.96</name>
    <dbReference type="NCBI Taxonomy" id="1182541"/>
    <lineage>
        <taxon>Eukaryota</taxon>
        <taxon>Fungi</taxon>
        <taxon>Dikarya</taxon>
        <taxon>Ascomycota</taxon>
        <taxon>Pezizomycotina</taxon>
        <taxon>Eurotiomycetes</taxon>
        <taxon>Chaetothyriomycetidae</taxon>
        <taxon>Chaetothyriales</taxon>
        <taxon>Herpotrichiellaceae</taxon>
        <taxon>Capronia</taxon>
    </lineage>
</organism>
<dbReference type="RefSeq" id="XP_007727174.1">
    <property type="nucleotide sequence ID" value="XM_007728984.1"/>
</dbReference>
<protein>
    <recommendedName>
        <fullName evidence="3">ER-bound oxygenase mpaB/mpaB'/Rubber oxygenase catalytic domain-containing protein</fullName>
    </recommendedName>
</protein>
<dbReference type="OrthoDB" id="545169at2759"/>